<dbReference type="KEGG" id="vg:2979125"/>
<dbReference type="EMBL" id="AY380826">
    <property type="protein sequence ID" value="AAU10967.1"/>
    <property type="molecule type" value="Genomic_DNA"/>
</dbReference>
<organism evidence="1 2">
    <name type="scientific">lymphocystis disease virus-China</name>
    <dbReference type="NCBI Taxonomy" id="256729"/>
    <lineage>
        <taxon>Viruses</taxon>
        <taxon>Varidnaviria</taxon>
        <taxon>Bamfordvirae</taxon>
        <taxon>Nucleocytoviricota</taxon>
        <taxon>Megaviricetes</taxon>
        <taxon>Pimascovirales</taxon>
        <taxon>Pimascovirales incertae sedis</taxon>
        <taxon>Iridoviridae</taxon>
        <taxon>Alphairidovirinae</taxon>
        <taxon>Lymphocystivirus</taxon>
        <taxon>Lymphocystivirus paralichthys1</taxon>
        <taxon>Lymphocystis disease virus 2</taxon>
    </lineage>
</organism>
<proteinExistence type="predicted"/>
<reference evidence="1 2" key="1">
    <citation type="journal article" date="2004" name="J. Virol.">
        <title>Complete genome sequence of lymphocystis disease virus isolated from China.</title>
        <authorList>
            <person name="Zhang Q.Y."/>
            <person name="Xiao F."/>
            <person name="Xie J."/>
            <person name="Li Z.Q."/>
            <person name="Gui J.F."/>
        </authorList>
    </citation>
    <scope>NUCLEOTIDE SEQUENCE [LARGE SCALE GENOMIC DNA]</scope>
</reference>
<name>Q677Z0_9VIRU</name>
<keyword evidence="2" id="KW-1185">Reference proteome</keyword>
<accession>Q677Z0</accession>
<sequence length="128" mass="15125">MNVSEYNQRLRIFNSVLSKNSTRFKQKKKKLTILNELFISVTNKLIKLAEKQIITYPYQLRPCMMNYKVDYDENILNEIIDRTVETDDFLKIVISTETFCCLNISEIVSFWRNLNGCKLQISTIISEN</sequence>
<evidence type="ECO:0000313" key="2">
    <source>
        <dbReference type="Proteomes" id="UP000106699"/>
    </source>
</evidence>
<dbReference type="Proteomes" id="UP000106699">
    <property type="component" value="Segment"/>
</dbReference>
<dbReference type="RefSeq" id="YP_073628.1">
    <property type="nucleotide sequence ID" value="NC_005902.1"/>
</dbReference>
<dbReference type="GeneID" id="2979125"/>
<evidence type="ECO:0000313" key="1">
    <source>
        <dbReference type="EMBL" id="AAU10967.1"/>
    </source>
</evidence>
<dbReference type="OrthoDB" id="39437at10239"/>
<protein>
    <submittedName>
        <fullName evidence="1">Uncharacterized protein</fullName>
    </submittedName>
</protein>